<proteinExistence type="predicted"/>
<name>A0ABY6F1R5_9ACTN</name>
<accession>A0ABY6F1R5</accession>
<reference evidence="1" key="1">
    <citation type="submission" date="2022-10" db="EMBL/GenBank/DDBJ databases">
        <authorList>
            <person name="Mo P."/>
        </authorList>
    </citation>
    <scope>NUCLEOTIDE SEQUENCE</scope>
    <source>
        <strain evidence="1">HUAS 14-6</strain>
        <plasmid evidence="1">punmamed2</plasmid>
    </source>
</reference>
<evidence type="ECO:0000313" key="2">
    <source>
        <dbReference type="Proteomes" id="UP001060733"/>
    </source>
</evidence>
<keyword evidence="2" id="KW-1185">Reference proteome</keyword>
<evidence type="ECO:0000313" key="1">
    <source>
        <dbReference type="EMBL" id="UXY40406.1"/>
    </source>
</evidence>
<gene>
    <name evidence="1" type="ORF">N8I86_38220</name>
</gene>
<sequence length="103" mass="11181">MKVTLETYGGLAAVTDRRRPPKVLDTDDLSETAAAELSDLLAAAVSTPLEERVEQAGRARDAMSYTITVQDGDRLTAIEQSDAAMTPAFASLLTWLKKHFAQQ</sequence>
<organism evidence="1 2">
    <name type="scientific">Streptomyces albidocamelliae</name>
    <dbReference type="NCBI Taxonomy" id="2981135"/>
    <lineage>
        <taxon>Bacteria</taxon>
        <taxon>Bacillati</taxon>
        <taxon>Actinomycetota</taxon>
        <taxon>Actinomycetes</taxon>
        <taxon>Kitasatosporales</taxon>
        <taxon>Streptomycetaceae</taxon>
        <taxon>Streptomyces</taxon>
    </lineage>
</organism>
<protein>
    <submittedName>
        <fullName evidence="1">Uncharacterized protein</fullName>
    </submittedName>
</protein>
<dbReference type="EMBL" id="CP106796">
    <property type="protein sequence ID" value="UXY40406.1"/>
    <property type="molecule type" value="Genomic_DNA"/>
</dbReference>
<dbReference type="InterPro" id="IPR049457">
    <property type="entry name" value="Emfourin"/>
</dbReference>
<dbReference type="RefSeq" id="WP_263280272.1">
    <property type="nucleotide sequence ID" value="NZ_CP106796.1"/>
</dbReference>
<geneLocation type="plasmid" evidence="1 2">
    <name>punmamed2</name>
</geneLocation>
<dbReference type="Proteomes" id="UP001060733">
    <property type="component" value="Plasmid punmamed2"/>
</dbReference>
<dbReference type="Pfam" id="PF20242">
    <property type="entry name" value="Emfourin"/>
    <property type="match status" value="1"/>
</dbReference>
<keyword evidence="1" id="KW-0614">Plasmid</keyword>